<feature type="region of interest" description="Disordered" evidence="3">
    <location>
        <begin position="135"/>
        <end position="154"/>
    </location>
</feature>
<dbReference type="PANTHER" id="PTHR43877">
    <property type="entry name" value="AMINOALKYLPHOSPHONATE N-ACETYLTRANSFERASE-RELATED-RELATED"/>
    <property type="match status" value="1"/>
</dbReference>
<dbReference type="RefSeq" id="WP_155335872.1">
    <property type="nucleotide sequence ID" value="NZ_BAAABN010000042.1"/>
</dbReference>
<evidence type="ECO:0000313" key="5">
    <source>
        <dbReference type="EMBL" id="GER99481.1"/>
    </source>
</evidence>
<dbReference type="PROSITE" id="PS51186">
    <property type="entry name" value="GNAT"/>
    <property type="match status" value="1"/>
</dbReference>
<keyword evidence="1 5" id="KW-0808">Transferase</keyword>
<evidence type="ECO:0000256" key="3">
    <source>
        <dbReference type="SAM" id="MobiDB-lite"/>
    </source>
</evidence>
<dbReference type="EMBL" id="BLAD01000040">
    <property type="protein sequence ID" value="GER99481.1"/>
    <property type="molecule type" value="Genomic_DNA"/>
</dbReference>
<keyword evidence="2" id="KW-0012">Acyltransferase</keyword>
<accession>A0A5M3VUX8</accession>
<gene>
    <name evidence="5" type="ORF">Acor_15450</name>
</gene>
<protein>
    <submittedName>
        <fullName evidence="5">Histone acetyltransferase</fullName>
    </submittedName>
</protein>
<sequence length="154" mass="17227">MNDLVSPQIRRGWLDDAAAVRGVFLAATADMPYLRDTEPDAGTPEWISGFLACGYSHELWVTELRGQIVAFATLSIDQLGHLFVTPGFQRQGIGTDLIVHAQRARPEGLRLHTFQRNAGACRFYERHGFTVSELDDEPGEPDVTYSWRDQPPAQ</sequence>
<dbReference type="AlphaFoldDB" id="A0A5M3VUX8"/>
<dbReference type="Gene3D" id="3.40.630.30">
    <property type="match status" value="1"/>
</dbReference>
<proteinExistence type="predicted"/>
<dbReference type="Pfam" id="PF13508">
    <property type="entry name" value="Acetyltransf_7"/>
    <property type="match status" value="1"/>
</dbReference>
<feature type="domain" description="N-acetyltransferase" evidence="4">
    <location>
        <begin position="22"/>
        <end position="152"/>
    </location>
</feature>
<keyword evidence="6" id="KW-1185">Reference proteome</keyword>
<dbReference type="InterPro" id="IPR000182">
    <property type="entry name" value="GNAT_dom"/>
</dbReference>
<reference evidence="5 6" key="1">
    <citation type="submission" date="2019-10" db="EMBL/GenBank/DDBJ databases">
        <title>Whole genome shotgun sequence of Acrocarpospora corrugata NBRC 13972.</title>
        <authorList>
            <person name="Ichikawa N."/>
            <person name="Kimura A."/>
            <person name="Kitahashi Y."/>
            <person name="Komaki H."/>
            <person name="Oguchi A."/>
        </authorList>
    </citation>
    <scope>NUCLEOTIDE SEQUENCE [LARGE SCALE GENOMIC DNA]</scope>
    <source>
        <strain evidence="5 6">NBRC 13972</strain>
    </source>
</reference>
<evidence type="ECO:0000256" key="1">
    <source>
        <dbReference type="ARBA" id="ARBA00022679"/>
    </source>
</evidence>
<organism evidence="5 6">
    <name type="scientific">Acrocarpospora corrugata</name>
    <dbReference type="NCBI Taxonomy" id="35763"/>
    <lineage>
        <taxon>Bacteria</taxon>
        <taxon>Bacillati</taxon>
        <taxon>Actinomycetota</taxon>
        <taxon>Actinomycetes</taxon>
        <taxon>Streptosporangiales</taxon>
        <taxon>Streptosporangiaceae</taxon>
        <taxon>Acrocarpospora</taxon>
    </lineage>
</organism>
<dbReference type="SUPFAM" id="SSF55729">
    <property type="entry name" value="Acyl-CoA N-acyltransferases (Nat)"/>
    <property type="match status" value="1"/>
</dbReference>
<evidence type="ECO:0000259" key="4">
    <source>
        <dbReference type="PROSITE" id="PS51186"/>
    </source>
</evidence>
<evidence type="ECO:0000313" key="6">
    <source>
        <dbReference type="Proteomes" id="UP000334990"/>
    </source>
</evidence>
<dbReference type="CDD" id="cd04301">
    <property type="entry name" value="NAT_SF"/>
    <property type="match status" value="1"/>
</dbReference>
<comment type="caution">
    <text evidence="5">The sequence shown here is derived from an EMBL/GenBank/DDBJ whole genome shotgun (WGS) entry which is preliminary data.</text>
</comment>
<dbReference type="InterPro" id="IPR050832">
    <property type="entry name" value="Bact_Acetyltransf"/>
</dbReference>
<name>A0A5M3VUX8_9ACTN</name>
<dbReference type="OrthoDB" id="8593648at2"/>
<dbReference type="Proteomes" id="UP000334990">
    <property type="component" value="Unassembled WGS sequence"/>
</dbReference>
<dbReference type="InterPro" id="IPR016181">
    <property type="entry name" value="Acyl_CoA_acyltransferase"/>
</dbReference>
<evidence type="ECO:0000256" key="2">
    <source>
        <dbReference type="ARBA" id="ARBA00023315"/>
    </source>
</evidence>
<dbReference type="GO" id="GO:0016747">
    <property type="term" value="F:acyltransferase activity, transferring groups other than amino-acyl groups"/>
    <property type="evidence" value="ECO:0007669"/>
    <property type="project" value="InterPro"/>
</dbReference>